<feature type="domain" description="UvrD-like helicase C-terminal" evidence="15">
    <location>
        <begin position="277"/>
        <end position="591"/>
    </location>
</feature>
<dbReference type="Proteomes" id="UP000595942">
    <property type="component" value="Chromosome"/>
</dbReference>
<evidence type="ECO:0000256" key="3">
    <source>
        <dbReference type="ARBA" id="ARBA00022723"/>
    </source>
</evidence>
<protein>
    <recommendedName>
        <fullName evidence="14">ATP-dependent helicase/deoxyribonuclease subunit B</fullName>
        <ecNumber evidence="14">3.1.-.-</ecNumber>
    </recommendedName>
    <alternativeName>
        <fullName evidence="14">ATP-dependent helicase/nuclease subunit AddB</fullName>
    </alternativeName>
</protein>
<comment type="subunit">
    <text evidence="14">Heterodimer of AddA and AddB.</text>
</comment>
<evidence type="ECO:0000313" key="18">
    <source>
        <dbReference type="Proteomes" id="UP000293854"/>
    </source>
</evidence>
<dbReference type="Gene3D" id="3.40.50.300">
    <property type="entry name" value="P-loop containing nucleotide triphosphate hydrolases"/>
    <property type="match status" value="3"/>
</dbReference>
<evidence type="ECO:0000256" key="14">
    <source>
        <dbReference type="HAMAP-Rule" id="MF_01452"/>
    </source>
</evidence>
<evidence type="ECO:0000256" key="13">
    <source>
        <dbReference type="ARBA" id="ARBA00023204"/>
    </source>
</evidence>
<dbReference type="GO" id="GO:0051539">
    <property type="term" value="F:4 iron, 4 sulfur cluster binding"/>
    <property type="evidence" value="ECO:0007669"/>
    <property type="project" value="UniProtKB-KW"/>
</dbReference>
<dbReference type="InterPro" id="IPR014140">
    <property type="entry name" value="DNA_helicase_suAddB"/>
</dbReference>
<feature type="binding site" evidence="14">
    <location>
        <position position="1119"/>
    </location>
    <ligand>
        <name>[4Fe-4S] cluster</name>
        <dbReference type="ChEBI" id="CHEBI:49883"/>
    </ligand>
</feature>
<keyword evidence="6 14" id="KW-0378">Hydrolase</keyword>
<reference evidence="17 18" key="1">
    <citation type="submission" date="2018-11" db="EMBL/GenBank/DDBJ databases">
        <title>Genomic profiling of Staphylococcus species from a Poultry farm system in KwaZulu-Natal, South Africa.</title>
        <authorList>
            <person name="Amoako D.G."/>
            <person name="Somboro A.M."/>
            <person name="Abia A.L.K."/>
            <person name="Bester L.A."/>
            <person name="Essack S.Y."/>
        </authorList>
    </citation>
    <scope>NUCLEOTIDE SEQUENCE [LARGE SCALE GENOMIC DNA]</scope>
    <source>
        <strain evidence="17 18">SA11</strain>
    </source>
</reference>
<evidence type="ECO:0000256" key="1">
    <source>
        <dbReference type="ARBA" id="ARBA00022485"/>
    </source>
</evidence>
<evidence type="ECO:0000313" key="16">
    <source>
        <dbReference type="EMBL" id="QQS82855.1"/>
    </source>
</evidence>
<gene>
    <name evidence="14 17" type="primary">addB</name>
    <name evidence="17" type="ORF">EIG99_01615</name>
    <name evidence="16" type="ORF">I6J05_00605</name>
</gene>
<dbReference type="AlphaFoldDB" id="A0A143PB73"/>
<dbReference type="InterPro" id="IPR014017">
    <property type="entry name" value="DNA_helicase_UvrD-like_C"/>
</dbReference>
<sequence length="1162" mass="134937">MNKGGEVVSQLNAYIGRAGTGKSHAMLNEIKTKMKQDPLGDPIIIIAPTQSTFQLEQDFVKDPELNGSLRTEVLHFERLSHRIFQEIGGLTEEYASKGALEMMIFDILQAHRSELNLYQSQTKYYGFSAKLSEQIQDFKKYAVSPEQLEQFISENQLQTRTQDKLHDIALVYRYLEERLAENFVSSEDTLYKFIEKMSESKWLKRAEIYIDGFHNFSTLEYQIIEKLAQCAKSVSVLLTTNGDKDPFSLFRKTSSTLTHIEEIAQRQNITFNLRRFTKQQRFENHDLSHLEHSFNEVFFEKAAAKGNINILETSNVREEVNTIARDIIRKAREENIRFQDVAVLYRDENYAHLMESVFPEFDIPFNIDTKKSMTHHPVMEMIRSLLEVIESKWSFEPLMRLFKTQVLTKKFRDNRYLTDILENYVLERGIYGQRWLDDKYFKIEQFNQMGLKRQPMTEETEADYQRVIDLKNYVIDKILRFEKALAEADTAETYAAAFYEAFEQFNLPSQLMTERDELDLAGEHQQAEELDQVWNGFIQTLDDLATVFGNREMTQKRFLELFDVGLEQLEFVMIPQTLDQVSIGSMDLAKVDNKKHIYMLGMNDGTMPQAISNSGLISDDEKKYFQEETQLELSPTADVLQMDEAFVCYIAMTRATTHVTLSYSLMGLNNDDKEVSPFINNIQELFTNLDILNVQYAAQHNPLTVMEHPHQTKIALFEELQSWLNHELTADTWLEAYQAMMHNERLNRGLQYLTSALTFDNKTVQLNQPLSKALYGDKINASVSRFEGYQQCPFKHYTSHGLRLNERTKYKLENFDLGDIFHSVLKYIADKIHGDFRNLTDASIRKLTQEALENILPEVQYNLLNSSAYYRYMSVRIGAIVQSTLTALKYQGTFSKFRPQAFEKSFRKNPKSNEQLAAESLYTSQGIPINIRGQIDRIDTFNSKDRSFVNIIDYKSSEYSGTLDLTKVYYGLQMQMMTYMDVVLQNKDRLDLAEATEPGGLLYFHVHEPRVNFANWAEMDEDKRQEELLKSFKLNGLINSDPEVLDAEDTRLEPKFKSDIVPIDIGAKGNLNKSSKVADSQTIYKFIEHNKNNFIQIASDIMDGHTEVAPMKYKQKLPCEYCNYRSVCHVDGMIDSKKYRTVDESINPIDLLNQESDEEDNE</sequence>
<reference evidence="16 19" key="2">
    <citation type="submission" date="2021-01" db="EMBL/GenBank/DDBJ databases">
        <title>FDA dAtabase for Regulatory Grade micrObial Sequences (FDA-ARGOS): Supporting development and validation of Infectious Disease Dx tests.</title>
        <authorList>
            <person name="Sproer C."/>
            <person name="Gronow S."/>
            <person name="Severitt S."/>
            <person name="Schroder I."/>
            <person name="Tallon L."/>
            <person name="Sadzewicz L."/>
            <person name="Zhao X."/>
            <person name="Boylan J."/>
            <person name="Ott S."/>
            <person name="Bowen H."/>
            <person name="Vavikolanu K."/>
            <person name="Mehta A."/>
            <person name="Aluvathingal J."/>
            <person name="Nadendla S."/>
            <person name="Lowell S."/>
            <person name="Myers T."/>
            <person name="Yan Y."/>
            <person name="Sichtig H."/>
        </authorList>
    </citation>
    <scope>NUCLEOTIDE SEQUENCE [LARGE SCALE GENOMIC DNA]</scope>
    <source>
        <strain evidence="16 19">FDAARGOS_1148</strain>
    </source>
</reference>
<accession>A0A143PB73</accession>
<keyword evidence="11 14" id="KW-0411">Iron-sulfur</keyword>
<evidence type="ECO:0000256" key="9">
    <source>
        <dbReference type="ARBA" id="ARBA00022840"/>
    </source>
</evidence>
<proteinExistence type="inferred from homology"/>
<evidence type="ECO:0000313" key="17">
    <source>
        <dbReference type="EMBL" id="RZI04153.1"/>
    </source>
</evidence>
<dbReference type="Pfam" id="PF12705">
    <property type="entry name" value="PDDEXK_1"/>
    <property type="match status" value="1"/>
</dbReference>
<dbReference type="InterPro" id="IPR038726">
    <property type="entry name" value="PDDEXK_AddAB-type"/>
</dbReference>
<dbReference type="Gene3D" id="3.90.320.10">
    <property type="match status" value="1"/>
</dbReference>
<dbReference type="InterPro" id="IPR049035">
    <property type="entry name" value="ADDB_N"/>
</dbReference>
<evidence type="ECO:0000256" key="6">
    <source>
        <dbReference type="ARBA" id="ARBA00022801"/>
    </source>
</evidence>
<dbReference type="OrthoDB" id="9758506at2"/>
<evidence type="ECO:0000256" key="12">
    <source>
        <dbReference type="ARBA" id="ARBA00023125"/>
    </source>
</evidence>
<dbReference type="GO" id="GO:0005524">
    <property type="term" value="F:ATP binding"/>
    <property type="evidence" value="ECO:0007669"/>
    <property type="project" value="UniProtKB-UniRule"/>
</dbReference>
<dbReference type="PROSITE" id="PS51217">
    <property type="entry name" value="UVRD_HELICASE_CTER"/>
    <property type="match status" value="1"/>
</dbReference>
<evidence type="ECO:0000256" key="8">
    <source>
        <dbReference type="ARBA" id="ARBA00022839"/>
    </source>
</evidence>
<keyword evidence="1 14" id="KW-0004">4Fe-4S</keyword>
<feature type="binding site" evidence="14">
    <location>
        <position position="792"/>
    </location>
    <ligand>
        <name>[4Fe-4S] cluster</name>
        <dbReference type="ChEBI" id="CHEBI:49883"/>
    </ligand>
</feature>
<dbReference type="GO" id="GO:0004386">
    <property type="term" value="F:helicase activity"/>
    <property type="evidence" value="ECO:0007669"/>
    <property type="project" value="UniProtKB-KW"/>
</dbReference>
<dbReference type="HAMAP" id="MF_01452">
    <property type="entry name" value="AddB_type1"/>
    <property type="match status" value="1"/>
</dbReference>
<keyword evidence="10 14" id="KW-0408">Iron</keyword>
<keyword evidence="7 14" id="KW-0347">Helicase</keyword>
<keyword evidence="12 14" id="KW-0238">DNA-binding</keyword>
<comment type="cofactor">
    <cofactor evidence="14">
        <name>[4Fe-4S] cluster</name>
        <dbReference type="ChEBI" id="CHEBI:49883"/>
    </cofactor>
    <text evidence="14">Binds 1 [4Fe-4S] cluster.</text>
</comment>
<evidence type="ECO:0000313" key="19">
    <source>
        <dbReference type="Proteomes" id="UP000595942"/>
    </source>
</evidence>
<keyword evidence="2 14" id="KW-0540">Nuclease</keyword>
<dbReference type="PANTHER" id="PTHR30591">
    <property type="entry name" value="RECBCD ENZYME SUBUNIT RECC"/>
    <property type="match status" value="1"/>
</dbReference>
<keyword evidence="9 14" id="KW-0067">ATP-binding</keyword>
<dbReference type="EC" id="3.1.-.-" evidence="14"/>
<dbReference type="Pfam" id="PF21445">
    <property type="entry name" value="ADDB_N"/>
    <property type="match status" value="1"/>
</dbReference>
<dbReference type="NCBIfam" id="TIGR02773">
    <property type="entry name" value="addB_Gpos"/>
    <property type="match status" value="1"/>
</dbReference>
<dbReference type="SUPFAM" id="SSF52540">
    <property type="entry name" value="P-loop containing nucleoside triphosphate hydrolases"/>
    <property type="match status" value="2"/>
</dbReference>
<feature type="binding site" evidence="14">
    <location>
        <position position="1122"/>
    </location>
    <ligand>
        <name>[4Fe-4S] cluster</name>
        <dbReference type="ChEBI" id="CHEBI:49883"/>
    </ligand>
</feature>
<name>A0A143PB73_9STAP</name>
<keyword evidence="3 14" id="KW-0479">Metal-binding</keyword>
<dbReference type="RefSeq" id="WP_047131659.1">
    <property type="nucleotide sequence ID" value="NZ_CP015114.1"/>
</dbReference>
<dbReference type="GeneID" id="93727225"/>
<dbReference type="Pfam" id="PF13361">
    <property type="entry name" value="UvrD_C"/>
    <property type="match status" value="1"/>
</dbReference>
<evidence type="ECO:0000256" key="4">
    <source>
        <dbReference type="ARBA" id="ARBA00022741"/>
    </source>
</evidence>
<comment type="function">
    <text evidence="14">The heterodimer acts as both an ATP-dependent DNA helicase and an ATP-dependent, dual-direction single-stranded exonuclease. Recognizes the chi site generating a DNA molecule suitable for the initiation of homologous recombination. The AddB subunit has 5' -&gt; 3' nuclease activity but not helicase activity.</text>
</comment>
<feature type="binding site" evidence="14">
    <location>
        <position position="1128"/>
    </location>
    <ligand>
        <name>[4Fe-4S] cluster</name>
        <dbReference type="ChEBI" id="CHEBI:49883"/>
    </ligand>
</feature>
<dbReference type="PANTHER" id="PTHR30591:SF1">
    <property type="entry name" value="RECBCD ENZYME SUBUNIT RECC"/>
    <property type="match status" value="1"/>
</dbReference>
<evidence type="ECO:0000256" key="2">
    <source>
        <dbReference type="ARBA" id="ARBA00022722"/>
    </source>
</evidence>
<dbReference type="Proteomes" id="UP000293854">
    <property type="component" value="Unassembled WGS sequence"/>
</dbReference>
<evidence type="ECO:0000256" key="7">
    <source>
        <dbReference type="ARBA" id="ARBA00022806"/>
    </source>
</evidence>
<dbReference type="GO" id="GO:0008409">
    <property type="term" value="F:5'-3' exonuclease activity"/>
    <property type="evidence" value="ECO:0007669"/>
    <property type="project" value="UniProtKB-UniRule"/>
</dbReference>
<evidence type="ECO:0000256" key="10">
    <source>
        <dbReference type="ARBA" id="ARBA00023004"/>
    </source>
</evidence>
<dbReference type="GO" id="GO:0000724">
    <property type="term" value="P:double-strand break repair via homologous recombination"/>
    <property type="evidence" value="ECO:0007669"/>
    <property type="project" value="UniProtKB-UniRule"/>
</dbReference>
<keyword evidence="13 14" id="KW-0234">DNA repair</keyword>
<comment type="similarity">
    <text evidence="14">Belongs to the helicase family. AddB/RexB type 1 subfamily.</text>
</comment>
<evidence type="ECO:0000259" key="15">
    <source>
        <dbReference type="PROSITE" id="PS51217"/>
    </source>
</evidence>
<dbReference type="GO" id="GO:0046872">
    <property type="term" value="F:metal ion binding"/>
    <property type="evidence" value="ECO:0007669"/>
    <property type="project" value="UniProtKB-KW"/>
</dbReference>
<keyword evidence="8 14" id="KW-0269">Exonuclease</keyword>
<keyword evidence="19" id="KW-1185">Reference proteome</keyword>
<organism evidence="17 18">
    <name type="scientific">Staphylococcus condimenti</name>
    <dbReference type="NCBI Taxonomy" id="70255"/>
    <lineage>
        <taxon>Bacteria</taxon>
        <taxon>Bacillati</taxon>
        <taxon>Bacillota</taxon>
        <taxon>Bacilli</taxon>
        <taxon>Bacillales</taxon>
        <taxon>Staphylococcaceae</taxon>
        <taxon>Staphylococcus</taxon>
    </lineage>
</organism>
<keyword evidence="4 14" id="KW-0547">Nucleotide-binding</keyword>
<dbReference type="KEGG" id="scv:A4G25_05050"/>
<comment type="miscellaneous">
    <text evidence="14">Despite having conserved helicase domains, this subunit does not have helicase activity.</text>
</comment>
<dbReference type="EMBL" id="CP068073">
    <property type="protein sequence ID" value="QQS82855.1"/>
    <property type="molecule type" value="Genomic_DNA"/>
</dbReference>
<evidence type="ECO:0000256" key="11">
    <source>
        <dbReference type="ARBA" id="ARBA00023014"/>
    </source>
</evidence>
<keyword evidence="5 14" id="KW-0227">DNA damage</keyword>
<dbReference type="GO" id="GO:0003690">
    <property type="term" value="F:double-stranded DNA binding"/>
    <property type="evidence" value="ECO:0007669"/>
    <property type="project" value="UniProtKB-UniRule"/>
</dbReference>
<evidence type="ECO:0000256" key="5">
    <source>
        <dbReference type="ARBA" id="ARBA00022763"/>
    </source>
</evidence>
<dbReference type="InterPro" id="IPR027417">
    <property type="entry name" value="P-loop_NTPase"/>
</dbReference>
<dbReference type="EMBL" id="RQTE01000036">
    <property type="protein sequence ID" value="RZI04153.1"/>
    <property type="molecule type" value="Genomic_DNA"/>
</dbReference>
<dbReference type="InterPro" id="IPR011604">
    <property type="entry name" value="PDDEXK-like_dom_sf"/>
</dbReference>
<comment type="cofactor">
    <cofactor evidence="14">
        <name>Mg(2+)</name>
        <dbReference type="ChEBI" id="CHEBI:18420"/>
    </cofactor>
</comment>